<comment type="caution">
    <text evidence="5">The sequence shown here is derived from an EMBL/GenBank/DDBJ whole genome shotgun (WGS) entry which is preliminary data.</text>
</comment>
<sequence>MKLKTLMMGAVATLAMAPAAFAERGADGQVNVILWQAPSTMNPYLSSGTKDIIAASMSLEPLANFDPTGKVVARLAAEVPSLENGGIAEDLKSVTWKLQPGLKWSDGSALTAADVVFTANYCMDPKGGCAQLAKFEGIEKVEAVDDLTVKVSFAAPRPDPFSAFVGGQSPILQKAQFEKCIGEAAPTCTEQNFGPIGTGPFKVVEFRTNDVISYAANGEYRDPAKPAFATLTIKGGGDAAAAARSVLETGEFDYAWNTQLAPDVIQGMEAKGLGKLSVAFGTLVERMVVNLSDPSVDLPEGERSTIKHPHPILSDAKVRKALSIAIDRQLLAEVGYGQAGKPTCNVVPAPEAWASDNTACLTQDMDGARKLLDEAGWVPGSDGIREKDGKRLKLVFQTSVNAVRQDFQALIKQWWQEIGVETELKTIDGSVFFGSDAGSPDTLQRFYADIEMYANFFEGNNAEPYLAKNTCDKAPGPDNQWQGENTSRYCDPEYDKLVGELGAIVDPVERGAMGKRMNDMVTKDSDAIIPLIYRGTASAHANSLGGVQLNAWDTELWNVADWHRVK</sequence>
<keyword evidence="3" id="KW-0732">Signal</keyword>
<gene>
    <name evidence="5" type="ORF">DFP89_105147</name>
</gene>
<feature type="chain" id="PRO_5016869580" evidence="3">
    <location>
        <begin position="23"/>
        <end position="566"/>
    </location>
</feature>
<dbReference type="PIRSF" id="PIRSF002741">
    <property type="entry name" value="MppA"/>
    <property type="match status" value="1"/>
</dbReference>
<dbReference type="PANTHER" id="PTHR30290">
    <property type="entry name" value="PERIPLASMIC BINDING COMPONENT OF ABC TRANSPORTER"/>
    <property type="match status" value="1"/>
</dbReference>
<comment type="subcellular location">
    <subcellularLocation>
        <location evidence="1">Periplasm</location>
    </subcellularLocation>
</comment>
<proteinExistence type="inferred from homology"/>
<accession>A0A368Z097</accession>
<dbReference type="GO" id="GO:1904680">
    <property type="term" value="F:peptide transmembrane transporter activity"/>
    <property type="evidence" value="ECO:0007669"/>
    <property type="project" value="TreeGrafter"/>
</dbReference>
<evidence type="ECO:0000313" key="5">
    <source>
        <dbReference type="EMBL" id="RCW85880.1"/>
    </source>
</evidence>
<organism evidence="5 6">
    <name type="scientific">Paracoccus lutimaris</name>
    <dbReference type="NCBI Taxonomy" id="1490030"/>
    <lineage>
        <taxon>Bacteria</taxon>
        <taxon>Pseudomonadati</taxon>
        <taxon>Pseudomonadota</taxon>
        <taxon>Alphaproteobacteria</taxon>
        <taxon>Rhodobacterales</taxon>
        <taxon>Paracoccaceae</taxon>
        <taxon>Paracoccus</taxon>
    </lineage>
</organism>
<comment type="similarity">
    <text evidence="2">Belongs to the bacterial solute-binding protein 5 family.</text>
</comment>
<evidence type="ECO:0000256" key="2">
    <source>
        <dbReference type="ARBA" id="ARBA00005695"/>
    </source>
</evidence>
<dbReference type="InterPro" id="IPR030678">
    <property type="entry name" value="Peptide/Ni-bd"/>
</dbReference>
<feature type="domain" description="Solute-binding protein family 5" evidence="4">
    <location>
        <begin position="86"/>
        <end position="437"/>
    </location>
</feature>
<dbReference type="InterPro" id="IPR039424">
    <property type="entry name" value="SBP_5"/>
</dbReference>
<dbReference type="CDD" id="cd08513">
    <property type="entry name" value="PBP2_thermophilic_Hb8_like"/>
    <property type="match status" value="1"/>
</dbReference>
<dbReference type="SUPFAM" id="SSF53850">
    <property type="entry name" value="Periplasmic binding protein-like II"/>
    <property type="match status" value="1"/>
</dbReference>
<dbReference type="OrthoDB" id="9803988at2"/>
<dbReference type="GO" id="GO:0043190">
    <property type="term" value="C:ATP-binding cassette (ABC) transporter complex"/>
    <property type="evidence" value="ECO:0007669"/>
    <property type="project" value="InterPro"/>
</dbReference>
<protein>
    <submittedName>
        <fullName evidence="5">Peptide/nickel transport system substrate-binding protein</fullName>
    </submittedName>
</protein>
<dbReference type="AlphaFoldDB" id="A0A368Z097"/>
<reference evidence="5 6" key="1">
    <citation type="submission" date="2018-07" db="EMBL/GenBank/DDBJ databases">
        <title>Genomic Encyclopedia of Type Strains, Phase III (KMG-III): the genomes of soil and plant-associated and newly described type strains.</title>
        <authorList>
            <person name="Whitman W."/>
        </authorList>
    </citation>
    <scope>NUCLEOTIDE SEQUENCE [LARGE SCALE GENOMIC DNA]</scope>
    <source>
        <strain evidence="5 6">CECT 8525</strain>
    </source>
</reference>
<dbReference type="GO" id="GO:0030288">
    <property type="term" value="C:outer membrane-bounded periplasmic space"/>
    <property type="evidence" value="ECO:0007669"/>
    <property type="project" value="UniProtKB-ARBA"/>
</dbReference>
<dbReference type="GO" id="GO:0015833">
    <property type="term" value="P:peptide transport"/>
    <property type="evidence" value="ECO:0007669"/>
    <property type="project" value="TreeGrafter"/>
</dbReference>
<dbReference type="InterPro" id="IPR000914">
    <property type="entry name" value="SBP_5_dom"/>
</dbReference>
<feature type="signal peptide" evidence="3">
    <location>
        <begin position="1"/>
        <end position="22"/>
    </location>
</feature>
<evidence type="ECO:0000313" key="6">
    <source>
        <dbReference type="Proteomes" id="UP000253345"/>
    </source>
</evidence>
<dbReference type="Gene3D" id="3.10.105.10">
    <property type="entry name" value="Dipeptide-binding Protein, Domain 3"/>
    <property type="match status" value="1"/>
</dbReference>
<evidence type="ECO:0000256" key="3">
    <source>
        <dbReference type="SAM" id="SignalP"/>
    </source>
</evidence>
<keyword evidence="6" id="KW-1185">Reference proteome</keyword>
<dbReference type="RefSeq" id="WP_114348676.1">
    <property type="nucleotide sequence ID" value="NZ_QPJL01000005.1"/>
</dbReference>
<dbReference type="PANTHER" id="PTHR30290:SF65">
    <property type="entry name" value="MONOACYL PHOSPHATIDYLINOSITOL TETRAMANNOSIDE-BINDING PROTEIN LPQW-RELATED"/>
    <property type="match status" value="1"/>
</dbReference>
<evidence type="ECO:0000256" key="1">
    <source>
        <dbReference type="ARBA" id="ARBA00004418"/>
    </source>
</evidence>
<dbReference type="EMBL" id="QPJL01000005">
    <property type="protein sequence ID" value="RCW85880.1"/>
    <property type="molecule type" value="Genomic_DNA"/>
</dbReference>
<dbReference type="Pfam" id="PF00496">
    <property type="entry name" value="SBP_bac_5"/>
    <property type="match status" value="1"/>
</dbReference>
<evidence type="ECO:0000259" key="4">
    <source>
        <dbReference type="Pfam" id="PF00496"/>
    </source>
</evidence>
<dbReference type="Gene3D" id="3.40.190.10">
    <property type="entry name" value="Periplasmic binding protein-like II"/>
    <property type="match status" value="1"/>
</dbReference>
<dbReference type="Proteomes" id="UP000253345">
    <property type="component" value="Unassembled WGS sequence"/>
</dbReference>
<name>A0A368Z097_9RHOB</name>